<dbReference type="Proteomes" id="UP001597383">
    <property type="component" value="Unassembled WGS sequence"/>
</dbReference>
<sequence length="67" mass="7647">MQLWMLLLIIFVGILIIGFAIDLIVKKKNLKIDPQNGAKNASDSERIYTEKTLDETRNKLGNDGDNW</sequence>
<feature type="transmembrane region" description="Helical" evidence="1">
    <location>
        <begin position="6"/>
        <end position="25"/>
    </location>
</feature>
<organism evidence="2 3">
    <name type="scientific">Ornithinibacillus salinisoli</name>
    <dbReference type="NCBI Taxonomy" id="1848459"/>
    <lineage>
        <taxon>Bacteria</taxon>
        <taxon>Bacillati</taxon>
        <taxon>Bacillota</taxon>
        <taxon>Bacilli</taxon>
        <taxon>Bacillales</taxon>
        <taxon>Bacillaceae</taxon>
        <taxon>Ornithinibacillus</taxon>
    </lineage>
</organism>
<reference evidence="3" key="1">
    <citation type="journal article" date="2019" name="Int. J. Syst. Evol. Microbiol.">
        <title>The Global Catalogue of Microorganisms (GCM) 10K type strain sequencing project: providing services to taxonomists for standard genome sequencing and annotation.</title>
        <authorList>
            <consortium name="The Broad Institute Genomics Platform"/>
            <consortium name="The Broad Institute Genome Sequencing Center for Infectious Disease"/>
            <person name="Wu L."/>
            <person name="Ma J."/>
        </authorList>
    </citation>
    <scope>NUCLEOTIDE SEQUENCE [LARGE SCALE GENOMIC DNA]</scope>
    <source>
        <strain evidence="3">R28</strain>
    </source>
</reference>
<name>A0ABW4VX94_9BACI</name>
<proteinExistence type="predicted"/>
<keyword evidence="3" id="KW-1185">Reference proteome</keyword>
<evidence type="ECO:0000313" key="2">
    <source>
        <dbReference type="EMBL" id="MFD2043823.1"/>
    </source>
</evidence>
<dbReference type="EMBL" id="JBHUHQ010000011">
    <property type="protein sequence ID" value="MFD2043823.1"/>
    <property type="molecule type" value="Genomic_DNA"/>
</dbReference>
<comment type="caution">
    <text evidence="2">The sequence shown here is derived from an EMBL/GenBank/DDBJ whole genome shotgun (WGS) entry which is preliminary data.</text>
</comment>
<keyword evidence="1" id="KW-0812">Transmembrane</keyword>
<keyword evidence="1" id="KW-0472">Membrane</keyword>
<gene>
    <name evidence="2" type="ORF">ACFSJF_06035</name>
</gene>
<keyword evidence="1" id="KW-1133">Transmembrane helix</keyword>
<evidence type="ECO:0000313" key="3">
    <source>
        <dbReference type="Proteomes" id="UP001597383"/>
    </source>
</evidence>
<protein>
    <submittedName>
        <fullName evidence="2">Uncharacterized protein</fullName>
    </submittedName>
</protein>
<accession>A0ABW4VX94</accession>
<dbReference type="RefSeq" id="WP_377555878.1">
    <property type="nucleotide sequence ID" value="NZ_JBHUHQ010000011.1"/>
</dbReference>
<evidence type="ECO:0000256" key="1">
    <source>
        <dbReference type="SAM" id="Phobius"/>
    </source>
</evidence>